<protein>
    <submittedName>
        <fullName evidence="3">Helix-turn-helix transcriptional regulator</fullName>
    </submittedName>
</protein>
<gene>
    <name evidence="3" type="ORF">KIH79_01510</name>
</gene>
<feature type="region of interest" description="Disordered" evidence="1">
    <location>
        <begin position="74"/>
        <end position="104"/>
    </location>
</feature>
<keyword evidence="4" id="KW-1185">Reference proteome</keyword>
<name>A0ABS6WC71_9BIFI</name>
<dbReference type="EMBL" id="JAHBBH010000002">
    <property type="protein sequence ID" value="MBW3091650.1"/>
    <property type="molecule type" value="Genomic_DNA"/>
</dbReference>
<dbReference type="CDD" id="cd00093">
    <property type="entry name" value="HTH_XRE"/>
    <property type="match status" value="1"/>
</dbReference>
<evidence type="ECO:0000256" key="1">
    <source>
        <dbReference type="SAM" id="MobiDB-lite"/>
    </source>
</evidence>
<comment type="caution">
    <text evidence="3">The sequence shown here is derived from an EMBL/GenBank/DDBJ whole genome shotgun (WGS) entry which is preliminary data.</text>
</comment>
<evidence type="ECO:0000259" key="2">
    <source>
        <dbReference type="PROSITE" id="PS50943"/>
    </source>
</evidence>
<evidence type="ECO:0000313" key="3">
    <source>
        <dbReference type="EMBL" id="MBW3091650.1"/>
    </source>
</evidence>
<dbReference type="Pfam" id="PF01381">
    <property type="entry name" value="HTH_3"/>
    <property type="match status" value="1"/>
</dbReference>
<evidence type="ECO:0000313" key="4">
    <source>
        <dbReference type="Proteomes" id="UP000700815"/>
    </source>
</evidence>
<feature type="domain" description="HTH cro/C1-type" evidence="2">
    <location>
        <begin position="14"/>
        <end position="69"/>
    </location>
</feature>
<sequence length="210" mass="22567">MSNIQSVRQLAVSLRDARVIKGITQAELADMAGISRPWINQFEQGKLKNASIDRVLTVCRILGVTIGVSYDIPEEPQVPASAPPSHAEIDQSPTDTDAHDGLEPLVDTTDTVSAKHEDQSSAFPASSLEKALSGPAIQEALTKMSQATSLADAVNISQKLQQWSGTRSLFGESYLQALKNLDATAAAGRISSSDRPQQHSPTDKEQSHHE</sequence>
<dbReference type="RefSeq" id="WP_219057755.1">
    <property type="nucleotide sequence ID" value="NZ_JAHBBH010000002.1"/>
</dbReference>
<organism evidence="3 4">
    <name type="scientific">Bifidobacterium miconis</name>
    <dbReference type="NCBI Taxonomy" id="2834435"/>
    <lineage>
        <taxon>Bacteria</taxon>
        <taxon>Bacillati</taxon>
        <taxon>Actinomycetota</taxon>
        <taxon>Actinomycetes</taxon>
        <taxon>Bifidobacteriales</taxon>
        <taxon>Bifidobacteriaceae</taxon>
        <taxon>Bifidobacterium</taxon>
    </lineage>
</organism>
<reference evidence="3 4" key="1">
    <citation type="submission" date="2021-05" db="EMBL/GenBank/DDBJ databases">
        <title>Phylogenetic classification of ten novel species belonging to the genus Bifidobacterium comprising B. colchicus sp. nov., B. abeli sp. nov., B. bicoloris sp. nov., B. guerezis sp. nov., B. rosaliae sp. nov., B. santillanensis sp. nov., B. argentati sp. nov., B. amazzoni sp. nov., B. pluviali sp. nov., and B. pinnaculum sp. nov.</title>
        <authorList>
            <person name="Lugli G.A."/>
            <person name="Ruiz Garcia L."/>
            <person name="Margolles A."/>
            <person name="Ventura M."/>
        </authorList>
    </citation>
    <scope>NUCLEOTIDE SEQUENCE [LARGE SCALE GENOMIC DNA]</scope>
    <source>
        <strain evidence="3 4">82T10</strain>
    </source>
</reference>
<feature type="compositionally biased region" description="Polar residues" evidence="1">
    <location>
        <begin position="190"/>
        <end position="200"/>
    </location>
</feature>
<dbReference type="SMART" id="SM00530">
    <property type="entry name" value="HTH_XRE"/>
    <property type="match status" value="1"/>
</dbReference>
<feature type="compositionally biased region" description="Basic and acidic residues" evidence="1">
    <location>
        <begin position="201"/>
        <end position="210"/>
    </location>
</feature>
<feature type="region of interest" description="Disordered" evidence="1">
    <location>
        <begin position="109"/>
        <end position="128"/>
    </location>
</feature>
<dbReference type="PROSITE" id="PS50943">
    <property type="entry name" value="HTH_CROC1"/>
    <property type="match status" value="1"/>
</dbReference>
<dbReference type="InterPro" id="IPR001387">
    <property type="entry name" value="Cro/C1-type_HTH"/>
</dbReference>
<accession>A0ABS6WC71</accession>
<proteinExistence type="predicted"/>
<feature type="region of interest" description="Disordered" evidence="1">
    <location>
        <begin position="186"/>
        <end position="210"/>
    </location>
</feature>
<dbReference type="Proteomes" id="UP000700815">
    <property type="component" value="Unassembled WGS sequence"/>
</dbReference>